<evidence type="ECO:0000313" key="2">
    <source>
        <dbReference type="Proteomes" id="UP001174748"/>
    </source>
</evidence>
<name>A0ABT7G5M5_9GAMM</name>
<organism evidence="1 2">
    <name type="scientific">Serratia nevei</name>
    <dbReference type="NCBI Taxonomy" id="2703794"/>
    <lineage>
        <taxon>Bacteria</taxon>
        <taxon>Pseudomonadati</taxon>
        <taxon>Pseudomonadota</taxon>
        <taxon>Gammaproteobacteria</taxon>
        <taxon>Enterobacterales</taxon>
        <taxon>Yersiniaceae</taxon>
        <taxon>Serratia</taxon>
    </lineage>
</organism>
<reference evidence="1" key="1">
    <citation type="submission" date="2023-01" db="EMBL/GenBank/DDBJ databases">
        <title>Genomic dissection of endemic carbapenem resistance: metallo-beta-lactamase gene dissemination through clonal, plasmid and integron transfer pathways.</title>
        <authorList>
            <person name="Macesic N."/>
        </authorList>
    </citation>
    <scope>NUCLEOTIDE SEQUENCE</scope>
    <source>
        <strain evidence="1">CPO382</strain>
    </source>
</reference>
<keyword evidence="2" id="KW-1185">Reference proteome</keyword>
<dbReference type="Proteomes" id="UP001174748">
    <property type="component" value="Unassembled WGS sequence"/>
</dbReference>
<protein>
    <submittedName>
        <fullName evidence="1">Uncharacterized protein</fullName>
    </submittedName>
</protein>
<evidence type="ECO:0000313" key="1">
    <source>
        <dbReference type="EMBL" id="MDK5169052.1"/>
    </source>
</evidence>
<gene>
    <name evidence="1" type="ORF">P9921_00915</name>
</gene>
<comment type="caution">
    <text evidence="1">The sequence shown here is derived from an EMBL/GenBank/DDBJ whole genome shotgun (WGS) entry which is preliminary data.</text>
</comment>
<sequence>MKLDFTLTDNLEILHRVKNVSIEDVCSIYCLIEDRQPENGLTRLAFDHKVKGRKIYITDKGIEHTDFVLITDADIVYFDELLTQ</sequence>
<dbReference type="EMBL" id="JARTOI010000001">
    <property type="protein sequence ID" value="MDK5169052.1"/>
    <property type="molecule type" value="Genomic_DNA"/>
</dbReference>
<dbReference type="RefSeq" id="WP_285097984.1">
    <property type="nucleotide sequence ID" value="NZ_JARTOI010000001.1"/>
</dbReference>
<proteinExistence type="predicted"/>
<accession>A0ABT7G5M5</accession>